<sequence length="324" mass="34895">MRALTLAYVLIVCGTLLNAEVRRSGSGEAATRTSFLNSAVQRSEPELLTKPAELAGRFSRRLDEVASSVDGSVAYLVVDVTSGQRFARRADEPFPTASAIKIGILYELFVQVDAGREVLDDPKPLPEASRAGGSGIINRLRSPVLSLRDHALLMILLSDNTSTNVLIDTLGMDAINAHMQALGTSGYRLRRRMMDSAAAARGDENVASASDLVTVMDAIRTGRGLRPESQAEAIRILREYGPTSVRAGIPADVPVATKPGGLDGVRSEVSWVDVKGRPYLLCVMTSFLADDQAGEKAITEISRTSYQYFSRLSRAGVEGRLLAR</sequence>
<dbReference type="Gene3D" id="3.40.710.10">
    <property type="entry name" value="DD-peptidase/beta-lactamase superfamily"/>
    <property type="match status" value="1"/>
</dbReference>
<evidence type="ECO:0000256" key="1">
    <source>
        <dbReference type="ARBA" id="ARBA00001526"/>
    </source>
</evidence>
<dbReference type="InterPro" id="IPR045155">
    <property type="entry name" value="Beta-lactam_cat"/>
</dbReference>
<name>A0A143PYZ7_LUTPR</name>
<dbReference type="EMBL" id="CP015136">
    <property type="protein sequence ID" value="AMY12999.1"/>
    <property type="molecule type" value="Genomic_DNA"/>
</dbReference>
<dbReference type="AlphaFoldDB" id="A0A143PYZ7"/>
<gene>
    <name evidence="3" type="primary">smeA</name>
    <name evidence="3" type="ORF">LuPra_06285</name>
</gene>
<accession>A0A143PYZ7</accession>
<dbReference type="KEGG" id="abac:LuPra_06285"/>
<proteinExistence type="predicted"/>
<feature type="domain" description="Beta-lactamase class A catalytic" evidence="2">
    <location>
        <begin position="76"/>
        <end position="285"/>
    </location>
</feature>
<dbReference type="GO" id="GO:0008800">
    <property type="term" value="F:beta-lactamase activity"/>
    <property type="evidence" value="ECO:0007669"/>
    <property type="project" value="UniProtKB-EC"/>
</dbReference>
<reference evidence="3 4" key="1">
    <citation type="journal article" date="2016" name="Genome Announc.">
        <title>First Complete Genome Sequence of a Subdivision 6 Acidobacterium Strain.</title>
        <authorList>
            <person name="Huang S."/>
            <person name="Vieira S."/>
            <person name="Bunk B."/>
            <person name="Riedel T."/>
            <person name="Sproer C."/>
            <person name="Overmann J."/>
        </authorList>
    </citation>
    <scope>NUCLEOTIDE SEQUENCE [LARGE SCALE GENOMIC DNA]</scope>
    <source>
        <strain evidence="4">DSM 100886 HEG_-6_39</strain>
    </source>
</reference>
<dbReference type="Proteomes" id="UP000076079">
    <property type="component" value="Chromosome"/>
</dbReference>
<dbReference type="PANTHER" id="PTHR35333">
    <property type="entry name" value="BETA-LACTAMASE"/>
    <property type="match status" value="1"/>
</dbReference>
<dbReference type="SUPFAM" id="SSF56601">
    <property type="entry name" value="beta-lactamase/transpeptidase-like"/>
    <property type="match status" value="1"/>
</dbReference>
<dbReference type="STRING" id="1855912.LuPra_06285"/>
<protein>
    <submittedName>
        <fullName evidence="3">Carbapenem-hydrolyzing beta-lactamase Sme-1</fullName>
        <ecNumber evidence="3">3.5.2.6</ecNumber>
    </submittedName>
</protein>
<dbReference type="InterPro" id="IPR000871">
    <property type="entry name" value="Beta-lactam_class-A"/>
</dbReference>
<comment type="catalytic activity">
    <reaction evidence="1">
        <text>a beta-lactam + H2O = a substituted beta-amino acid</text>
        <dbReference type="Rhea" id="RHEA:20401"/>
        <dbReference type="ChEBI" id="CHEBI:15377"/>
        <dbReference type="ChEBI" id="CHEBI:35627"/>
        <dbReference type="ChEBI" id="CHEBI:140347"/>
        <dbReference type="EC" id="3.5.2.6"/>
    </reaction>
</comment>
<dbReference type="InterPro" id="IPR012338">
    <property type="entry name" value="Beta-lactam/transpept-like"/>
</dbReference>
<reference evidence="4" key="2">
    <citation type="submission" date="2016-04" db="EMBL/GenBank/DDBJ databases">
        <title>First Complete Genome Sequence of a Subdivision 6 Acidobacterium.</title>
        <authorList>
            <person name="Huang S."/>
            <person name="Vieira S."/>
            <person name="Bunk B."/>
            <person name="Riedel T."/>
            <person name="Sproeer C."/>
            <person name="Overmann J."/>
        </authorList>
    </citation>
    <scope>NUCLEOTIDE SEQUENCE [LARGE SCALE GENOMIC DNA]</scope>
    <source>
        <strain evidence="4">DSM 100886 HEG_-6_39</strain>
    </source>
</reference>
<evidence type="ECO:0000259" key="2">
    <source>
        <dbReference type="Pfam" id="PF13354"/>
    </source>
</evidence>
<dbReference type="GO" id="GO:0046677">
    <property type="term" value="P:response to antibiotic"/>
    <property type="evidence" value="ECO:0007669"/>
    <property type="project" value="InterPro"/>
</dbReference>
<keyword evidence="3" id="KW-0378">Hydrolase</keyword>
<dbReference type="PANTHER" id="PTHR35333:SF4">
    <property type="entry name" value="SLR0121 PROTEIN"/>
    <property type="match status" value="1"/>
</dbReference>
<dbReference type="Pfam" id="PF13354">
    <property type="entry name" value="Beta-lactamase2"/>
    <property type="match status" value="1"/>
</dbReference>
<dbReference type="GO" id="GO:0030655">
    <property type="term" value="P:beta-lactam antibiotic catabolic process"/>
    <property type="evidence" value="ECO:0007669"/>
    <property type="project" value="InterPro"/>
</dbReference>
<evidence type="ECO:0000313" key="3">
    <source>
        <dbReference type="EMBL" id="AMY12999.1"/>
    </source>
</evidence>
<evidence type="ECO:0000313" key="4">
    <source>
        <dbReference type="Proteomes" id="UP000076079"/>
    </source>
</evidence>
<organism evidence="3 4">
    <name type="scientific">Luteitalea pratensis</name>
    <dbReference type="NCBI Taxonomy" id="1855912"/>
    <lineage>
        <taxon>Bacteria</taxon>
        <taxon>Pseudomonadati</taxon>
        <taxon>Acidobacteriota</taxon>
        <taxon>Vicinamibacteria</taxon>
        <taxon>Vicinamibacterales</taxon>
        <taxon>Vicinamibacteraceae</taxon>
        <taxon>Luteitalea</taxon>
    </lineage>
</organism>
<dbReference type="EC" id="3.5.2.6" evidence="3"/>
<keyword evidence="4" id="KW-1185">Reference proteome</keyword>